<dbReference type="AlphaFoldDB" id="A0A3E3IKB3"/>
<name>A0A3E3IKB3_9FIRM</name>
<protein>
    <recommendedName>
        <fullName evidence="1">Histidine kinase/HSP90-like ATPase domain-containing protein</fullName>
    </recommendedName>
</protein>
<reference evidence="2 3" key="1">
    <citation type="submission" date="2018-08" db="EMBL/GenBank/DDBJ databases">
        <title>A genome reference for cultivated species of the human gut microbiota.</title>
        <authorList>
            <person name="Zou Y."/>
            <person name="Xue W."/>
            <person name="Luo G."/>
        </authorList>
    </citation>
    <scope>NUCLEOTIDE SEQUENCE [LARGE SCALE GENOMIC DNA]</scope>
    <source>
        <strain evidence="2 3">AF26-4BH</strain>
    </source>
</reference>
<dbReference type="InterPro" id="IPR003594">
    <property type="entry name" value="HATPase_dom"/>
</dbReference>
<dbReference type="Gene3D" id="3.30.565.10">
    <property type="entry name" value="Histidine kinase-like ATPase, C-terminal domain"/>
    <property type="match status" value="1"/>
</dbReference>
<proteinExistence type="predicted"/>
<dbReference type="Proteomes" id="UP000261166">
    <property type="component" value="Unassembled WGS sequence"/>
</dbReference>
<dbReference type="SMART" id="SM00387">
    <property type="entry name" value="HATPase_c"/>
    <property type="match status" value="1"/>
</dbReference>
<organism evidence="2 3">
    <name type="scientific">Eisenbergiella massiliensis</name>
    <dbReference type="NCBI Taxonomy" id="1720294"/>
    <lineage>
        <taxon>Bacteria</taxon>
        <taxon>Bacillati</taxon>
        <taxon>Bacillota</taxon>
        <taxon>Clostridia</taxon>
        <taxon>Lachnospirales</taxon>
        <taxon>Lachnospiraceae</taxon>
        <taxon>Eisenbergiella</taxon>
    </lineage>
</organism>
<accession>A0A3E3IKB3</accession>
<dbReference type="Pfam" id="PF02518">
    <property type="entry name" value="HATPase_c"/>
    <property type="match status" value="1"/>
</dbReference>
<evidence type="ECO:0000313" key="3">
    <source>
        <dbReference type="Proteomes" id="UP000261166"/>
    </source>
</evidence>
<dbReference type="OrthoDB" id="9809348at2"/>
<dbReference type="InterPro" id="IPR050640">
    <property type="entry name" value="Bact_2-comp_sensor_kinase"/>
</dbReference>
<evidence type="ECO:0000313" key="2">
    <source>
        <dbReference type="EMBL" id="RGE67548.1"/>
    </source>
</evidence>
<dbReference type="InterPro" id="IPR036890">
    <property type="entry name" value="HATPase_C_sf"/>
</dbReference>
<sequence length="147" mass="16560">MRNELENIKAYISIQLILTSHSFLVEYQLEETLLELPIPCLILQPIVENAIEHGLRSSRRQPRRLIIALSEEKGICFIRVCDNGCGIPPDKMQGLFACETTHIGIKNVNERLKLSYGDNLGLIINSEADNGTEVIIRIPLQKNSPKP</sequence>
<dbReference type="PANTHER" id="PTHR34220:SF7">
    <property type="entry name" value="SENSOR HISTIDINE KINASE YPDA"/>
    <property type="match status" value="1"/>
</dbReference>
<comment type="caution">
    <text evidence="2">The sequence shown here is derived from an EMBL/GenBank/DDBJ whole genome shotgun (WGS) entry which is preliminary data.</text>
</comment>
<feature type="domain" description="Histidine kinase/HSP90-like ATPase" evidence="1">
    <location>
        <begin position="38"/>
        <end position="142"/>
    </location>
</feature>
<gene>
    <name evidence="2" type="ORF">DWY69_21815</name>
</gene>
<dbReference type="PANTHER" id="PTHR34220">
    <property type="entry name" value="SENSOR HISTIDINE KINASE YPDA"/>
    <property type="match status" value="1"/>
</dbReference>
<evidence type="ECO:0000259" key="1">
    <source>
        <dbReference type="SMART" id="SM00387"/>
    </source>
</evidence>
<dbReference type="EMBL" id="QVLU01000023">
    <property type="protein sequence ID" value="RGE67548.1"/>
    <property type="molecule type" value="Genomic_DNA"/>
</dbReference>
<dbReference type="SUPFAM" id="SSF55874">
    <property type="entry name" value="ATPase domain of HSP90 chaperone/DNA topoisomerase II/histidine kinase"/>
    <property type="match status" value="1"/>
</dbReference>